<sequence>MTKLAEKKAVLDEVEAKLQALQDQLDAMVQKKQDLEDNIELCSKKLDRAEKLISGLGGEKSRWTEVAKTLKVK</sequence>
<name>A0A3S5AKI7_9PLAT</name>
<accession>A0A3S5AKI7</accession>
<keyword evidence="3" id="KW-1185">Reference proteome</keyword>
<dbReference type="EMBL" id="CAAALY010260514">
    <property type="protein sequence ID" value="VEL39226.1"/>
    <property type="molecule type" value="Genomic_DNA"/>
</dbReference>
<dbReference type="InterPro" id="IPR026983">
    <property type="entry name" value="DHC"/>
</dbReference>
<evidence type="ECO:0000256" key="1">
    <source>
        <dbReference type="SAM" id="Coils"/>
    </source>
</evidence>
<gene>
    <name evidence="2" type="ORF">PXEA_LOCUS32666</name>
</gene>
<organism evidence="2 3">
    <name type="scientific">Protopolystoma xenopodis</name>
    <dbReference type="NCBI Taxonomy" id="117903"/>
    <lineage>
        <taxon>Eukaryota</taxon>
        <taxon>Metazoa</taxon>
        <taxon>Spiralia</taxon>
        <taxon>Lophotrochozoa</taxon>
        <taxon>Platyhelminthes</taxon>
        <taxon>Monogenea</taxon>
        <taxon>Polyopisthocotylea</taxon>
        <taxon>Polystomatidea</taxon>
        <taxon>Polystomatidae</taxon>
        <taxon>Protopolystoma</taxon>
    </lineage>
</organism>
<dbReference type="Proteomes" id="UP000784294">
    <property type="component" value="Unassembled WGS sequence"/>
</dbReference>
<dbReference type="GO" id="GO:0045505">
    <property type="term" value="F:dynein intermediate chain binding"/>
    <property type="evidence" value="ECO:0007669"/>
    <property type="project" value="InterPro"/>
</dbReference>
<evidence type="ECO:0000313" key="2">
    <source>
        <dbReference type="EMBL" id="VEL39226.1"/>
    </source>
</evidence>
<dbReference type="GO" id="GO:0007018">
    <property type="term" value="P:microtubule-based movement"/>
    <property type="evidence" value="ECO:0007669"/>
    <property type="project" value="InterPro"/>
</dbReference>
<evidence type="ECO:0008006" key="4">
    <source>
        <dbReference type="Google" id="ProtNLM"/>
    </source>
</evidence>
<dbReference type="PANTHER" id="PTHR46961">
    <property type="entry name" value="DYNEIN HEAVY CHAIN 1, AXONEMAL-LIKE PROTEIN"/>
    <property type="match status" value="1"/>
</dbReference>
<dbReference type="OrthoDB" id="6264521at2759"/>
<dbReference type="Gene3D" id="1.10.287.2610">
    <property type="match status" value="1"/>
</dbReference>
<dbReference type="AlphaFoldDB" id="A0A3S5AKI7"/>
<dbReference type="PANTHER" id="PTHR46961:SF8">
    <property type="entry name" value="DYNEIN AXONEMAL HEAVY CHAIN 7"/>
    <property type="match status" value="1"/>
</dbReference>
<dbReference type="GO" id="GO:0051959">
    <property type="term" value="F:dynein light intermediate chain binding"/>
    <property type="evidence" value="ECO:0007669"/>
    <property type="project" value="InterPro"/>
</dbReference>
<reference evidence="2" key="1">
    <citation type="submission" date="2018-11" db="EMBL/GenBank/DDBJ databases">
        <authorList>
            <consortium name="Pathogen Informatics"/>
        </authorList>
    </citation>
    <scope>NUCLEOTIDE SEQUENCE</scope>
</reference>
<proteinExistence type="predicted"/>
<evidence type="ECO:0000313" key="3">
    <source>
        <dbReference type="Proteomes" id="UP000784294"/>
    </source>
</evidence>
<feature type="coiled-coil region" evidence="1">
    <location>
        <begin position="4"/>
        <end position="52"/>
    </location>
</feature>
<dbReference type="GO" id="GO:0030286">
    <property type="term" value="C:dynein complex"/>
    <property type="evidence" value="ECO:0007669"/>
    <property type="project" value="InterPro"/>
</dbReference>
<comment type="caution">
    <text evidence="2">The sequence shown here is derived from an EMBL/GenBank/DDBJ whole genome shotgun (WGS) entry which is preliminary data.</text>
</comment>
<protein>
    <recommendedName>
        <fullName evidence="4">Dynein heavy chain coiled coil stalk domain-containing protein</fullName>
    </recommendedName>
</protein>
<keyword evidence="1" id="KW-0175">Coiled coil</keyword>